<organism evidence="1 2">
    <name type="scientific">Enhygromyxa salina</name>
    <dbReference type="NCBI Taxonomy" id="215803"/>
    <lineage>
        <taxon>Bacteria</taxon>
        <taxon>Pseudomonadati</taxon>
        <taxon>Myxococcota</taxon>
        <taxon>Polyangia</taxon>
        <taxon>Nannocystales</taxon>
        <taxon>Nannocystaceae</taxon>
        <taxon>Enhygromyxa</taxon>
    </lineage>
</organism>
<dbReference type="OrthoDB" id="9853571at2"/>
<dbReference type="RefSeq" id="WP_146156378.1">
    <property type="nucleotide sequence ID" value="NZ_PVNK01000285.1"/>
</dbReference>
<dbReference type="AlphaFoldDB" id="A0A2S9XBU5"/>
<sequence>MSRDPETVRRLLEDDLIEWADDTSLRLVWADLLQLEGDPLGQLVVLDHAAATARAAVAERARAEADLLRRRLAARLWDEAVPDNPGVTLRWQLGFVRELEVRASKLSTANTPAPTHWRRRLRAKFKPTRLDTINWIVPLLMRQPALRWVEVVRVELESDHDIGAWSQWLTHGRLTNPTLREIHIGRPARLCERPSGAWEPGSIGGRRSTANVALIESFRRLRWLSLGGQMIRLPCREGSPQTRLHHVRGLAKRPLTSPNRASLARALWDASVLVHQAAFETARALGPEAEFLLDDLIWFLRPPIGKKDPRQAEALRTLATIGPASASLLPEVVAAAEPLVTHHGRLEALMQWLAALGGAATPALALVEAVLEQPAKALPKSLRVAAKRAHKAICG</sequence>
<gene>
    <name evidence="1" type="ORF">ENSA5_65720</name>
</gene>
<evidence type="ECO:0000313" key="1">
    <source>
        <dbReference type="EMBL" id="PRP90325.1"/>
    </source>
</evidence>
<reference evidence="1 2" key="1">
    <citation type="submission" date="2018-03" db="EMBL/GenBank/DDBJ databases">
        <title>Draft Genome Sequences of the Obligatory Marine Myxobacteria Enhygromyxa salina SWB005.</title>
        <authorList>
            <person name="Poehlein A."/>
            <person name="Moghaddam J.A."/>
            <person name="Harms H."/>
            <person name="Alanjari M."/>
            <person name="Koenig G.M."/>
            <person name="Daniel R."/>
            <person name="Schaeberle T.F."/>
        </authorList>
    </citation>
    <scope>NUCLEOTIDE SEQUENCE [LARGE SCALE GENOMIC DNA]</scope>
    <source>
        <strain evidence="1 2">SWB005</strain>
    </source>
</reference>
<keyword evidence="2" id="KW-1185">Reference proteome</keyword>
<dbReference type="Proteomes" id="UP000237968">
    <property type="component" value="Unassembled WGS sequence"/>
</dbReference>
<protein>
    <submittedName>
        <fullName evidence="1">Uncharacterized protein</fullName>
    </submittedName>
</protein>
<name>A0A2S9XBU5_9BACT</name>
<evidence type="ECO:0000313" key="2">
    <source>
        <dbReference type="Proteomes" id="UP000237968"/>
    </source>
</evidence>
<accession>A0A2S9XBU5</accession>
<comment type="caution">
    <text evidence="1">The sequence shown here is derived from an EMBL/GenBank/DDBJ whole genome shotgun (WGS) entry which is preliminary data.</text>
</comment>
<dbReference type="EMBL" id="PVNK01000285">
    <property type="protein sequence ID" value="PRP90325.1"/>
    <property type="molecule type" value="Genomic_DNA"/>
</dbReference>
<proteinExistence type="predicted"/>